<comment type="caution">
    <text evidence="2">The sequence shown here is derived from an EMBL/GenBank/DDBJ whole genome shotgun (WGS) entry which is preliminary data.</text>
</comment>
<feature type="region of interest" description="Disordered" evidence="1">
    <location>
        <begin position="304"/>
        <end position="360"/>
    </location>
</feature>
<evidence type="ECO:0000313" key="2">
    <source>
        <dbReference type="EMBL" id="OWY95575.1"/>
    </source>
</evidence>
<dbReference type="AlphaFoldDB" id="A0A225UR46"/>
<protein>
    <recommendedName>
        <fullName evidence="4">Eukaryotic/viral aspartic protease</fullName>
    </recommendedName>
</protein>
<accession>A0A225UR46</accession>
<organism evidence="2 3">
    <name type="scientific">Phytophthora megakarya</name>
    <dbReference type="NCBI Taxonomy" id="4795"/>
    <lineage>
        <taxon>Eukaryota</taxon>
        <taxon>Sar</taxon>
        <taxon>Stramenopiles</taxon>
        <taxon>Oomycota</taxon>
        <taxon>Peronosporomycetes</taxon>
        <taxon>Peronosporales</taxon>
        <taxon>Peronosporaceae</taxon>
        <taxon>Phytophthora</taxon>
    </lineage>
</organism>
<sequence>MIEHAYYRKILSETPLRDPVLAIIQQDQRPTTLGRTPEKLDQPEERQIPTGRTIPMTDSTRTSNKLDEYFQMVMNRFLKEQNLVTVQPPPLGTHDVDMESHPGLDSWEYDPDDLGIPSARNSGRAAVATAAIGSGNALSLIQRVRISTFSDLKEFTRKDMDEDRARAWIGKVKLAFQRDQATEEEKCLTFGGVSQELAPTVKSDYQDQMGGSTRKFPNPILCQWRGNITIARKRSEETPLDYLYRLNVAALRAKLKIKDGNPNACREHVDHYIETLGDPELADRLTLLQLADVDELEEVLRARERAKSRQRRSAFGSKFRQKAPAGAPTAPARAVVRAIQTHDPSSESKGVSGSDGSDSEGDLRRIFLAAVEEKLISTGGASQNLDPA</sequence>
<proteinExistence type="predicted"/>
<dbReference type="EMBL" id="NBNE01012756">
    <property type="protein sequence ID" value="OWY95575.1"/>
    <property type="molecule type" value="Genomic_DNA"/>
</dbReference>
<feature type="compositionally biased region" description="Basic and acidic residues" evidence="1">
    <location>
        <begin position="36"/>
        <end position="47"/>
    </location>
</feature>
<dbReference type="Proteomes" id="UP000198211">
    <property type="component" value="Unassembled WGS sequence"/>
</dbReference>
<evidence type="ECO:0000256" key="1">
    <source>
        <dbReference type="SAM" id="MobiDB-lite"/>
    </source>
</evidence>
<feature type="compositionally biased region" description="Polar residues" evidence="1">
    <location>
        <begin position="25"/>
        <end position="34"/>
    </location>
</feature>
<feature type="compositionally biased region" description="Low complexity" evidence="1">
    <location>
        <begin position="323"/>
        <end position="338"/>
    </location>
</feature>
<evidence type="ECO:0000313" key="3">
    <source>
        <dbReference type="Proteomes" id="UP000198211"/>
    </source>
</evidence>
<feature type="compositionally biased region" description="Low complexity" evidence="1">
    <location>
        <begin position="347"/>
        <end position="356"/>
    </location>
</feature>
<evidence type="ECO:0008006" key="4">
    <source>
        <dbReference type="Google" id="ProtNLM"/>
    </source>
</evidence>
<feature type="non-terminal residue" evidence="2">
    <location>
        <position position="388"/>
    </location>
</feature>
<reference evidence="3" key="1">
    <citation type="submission" date="2017-03" db="EMBL/GenBank/DDBJ databases">
        <title>Phytopthora megakarya and P. palmivora, two closely related causual agents of cacao black pod achieved similar genome size and gene model numbers by different mechanisms.</title>
        <authorList>
            <person name="Ali S."/>
            <person name="Shao J."/>
            <person name="Larry D.J."/>
            <person name="Kronmiller B."/>
            <person name="Shen D."/>
            <person name="Strem M.D."/>
            <person name="Melnick R.L."/>
            <person name="Guiltinan M.J."/>
            <person name="Tyler B.M."/>
            <person name="Meinhardt L.W."/>
            <person name="Bailey B.A."/>
        </authorList>
    </citation>
    <scope>NUCLEOTIDE SEQUENCE [LARGE SCALE GENOMIC DNA]</scope>
    <source>
        <strain evidence="3">zdho120</strain>
    </source>
</reference>
<feature type="region of interest" description="Disordered" evidence="1">
    <location>
        <begin position="25"/>
        <end position="61"/>
    </location>
</feature>
<name>A0A225UR46_9STRA</name>
<gene>
    <name evidence="2" type="ORF">PHMEG_00034386</name>
</gene>
<keyword evidence="3" id="KW-1185">Reference proteome</keyword>